<name>A0A392PTZ0_9FABA</name>
<keyword evidence="1" id="KW-0808">Transferase</keyword>
<organism evidence="1 2">
    <name type="scientific">Trifolium medium</name>
    <dbReference type="NCBI Taxonomy" id="97028"/>
    <lineage>
        <taxon>Eukaryota</taxon>
        <taxon>Viridiplantae</taxon>
        <taxon>Streptophyta</taxon>
        <taxon>Embryophyta</taxon>
        <taxon>Tracheophyta</taxon>
        <taxon>Spermatophyta</taxon>
        <taxon>Magnoliopsida</taxon>
        <taxon>eudicotyledons</taxon>
        <taxon>Gunneridae</taxon>
        <taxon>Pentapetalae</taxon>
        <taxon>rosids</taxon>
        <taxon>fabids</taxon>
        <taxon>Fabales</taxon>
        <taxon>Fabaceae</taxon>
        <taxon>Papilionoideae</taxon>
        <taxon>50 kb inversion clade</taxon>
        <taxon>NPAAA clade</taxon>
        <taxon>Hologalegina</taxon>
        <taxon>IRL clade</taxon>
        <taxon>Trifolieae</taxon>
        <taxon>Trifolium</taxon>
    </lineage>
</organism>
<feature type="non-terminal residue" evidence="1">
    <location>
        <position position="1"/>
    </location>
</feature>
<comment type="caution">
    <text evidence="1">The sequence shown here is derived from an EMBL/GenBank/DDBJ whole genome shotgun (WGS) entry which is preliminary data.</text>
</comment>
<proteinExistence type="predicted"/>
<evidence type="ECO:0000313" key="2">
    <source>
        <dbReference type="Proteomes" id="UP000265520"/>
    </source>
</evidence>
<dbReference type="GO" id="GO:0016301">
    <property type="term" value="F:kinase activity"/>
    <property type="evidence" value="ECO:0007669"/>
    <property type="project" value="UniProtKB-KW"/>
</dbReference>
<keyword evidence="1" id="KW-0675">Receptor</keyword>
<reference evidence="1 2" key="1">
    <citation type="journal article" date="2018" name="Front. Plant Sci.">
        <title>Red Clover (Trifolium pratense) and Zigzag Clover (T. medium) - A Picture of Genomic Similarities and Differences.</title>
        <authorList>
            <person name="Dluhosova J."/>
            <person name="Istvanek J."/>
            <person name="Nedelnik J."/>
            <person name="Repkova J."/>
        </authorList>
    </citation>
    <scope>NUCLEOTIDE SEQUENCE [LARGE SCALE GENOMIC DNA]</scope>
    <source>
        <strain evidence="2">cv. 10/8</strain>
        <tissue evidence="1">Leaf</tissue>
    </source>
</reference>
<dbReference type="Proteomes" id="UP000265520">
    <property type="component" value="Unassembled WGS sequence"/>
</dbReference>
<accession>A0A392PTZ0</accession>
<dbReference type="AlphaFoldDB" id="A0A392PTZ0"/>
<sequence length="75" mass="7720">IFGVPSIQDSPSSFRNYCPLTGNSTSCLSHSSLVGSWVLDSGAADHIAGNPSLSFKRHITLVDGSTAKVTGVRGG</sequence>
<keyword evidence="2" id="KW-1185">Reference proteome</keyword>
<dbReference type="EMBL" id="LXQA010095239">
    <property type="protein sequence ID" value="MCI15152.1"/>
    <property type="molecule type" value="Genomic_DNA"/>
</dbReference>
<evidence type="ECO:0000313" key="1">
    <source>
        <dbReference type="EMBL" id="MCI15152.1"/>
    </source>
</evidence>
<protein>
    <submittedName>
        <fullName evidence="1">Receptor-like protein kinase</fullName>
    </submittedName>
</protein>
<keyword evidence="1" id="KW-0418">Kinase</keyword>